<evidence type="ECO:0008006" key="4">
    <source>
        <dbReference type="Google" id="ProtNLM"/>
    </source>
</evidence>
<evidence type="ECO:0000256" key="1">
    <source>
        <dbReference type="SAM" id="SignalP"/>
    </source>
</evidence>
<organism evidence="2 3">
    <name type="scientific">Archangium gephyra</name>
    <dbReference type="NCBI Taxonomy" id="48"/>
    <lineage>
        <taxon>Bacteria</taxon>
        <taxon>Pseudomonadati</taxon>
        <taxon>Myxococcota</taxon>
        <taxon>Myxococcia</taxon>
        <taxon>Myxococcales</taxon>
        <taxon>Cystobacterineae</taxon>
        <taxon>Archangiaceae</taxon>
        <taxon>Archangium</taxon>
    </lineage>
</organism>
<sequence length="404" mass="42565">MRLLVSIAALGIVACAAEVKVPTVPTKVVVPDVTTLAITPRETTRPNRTVHGNWSAPSAIWSQNGAATVLDGTNVQQRNSDDFVPLVVGTDSEPNTLGQLKALTRRNGGVFIASTGGFFHDAPGRLLRAPLSNDFSMAQVRFVDATANALFVTTDTDAYRVFNNRRDAVRVNDPDEAGALQAVAGRSDTEALLIRGASLYLVDLEARSVKVLARGLGTVTAMDHLADGSVLFGTSGGLVTVANDDSVTLQTFGADVIDVEVTADATLVMTATKLLQLTATGALILADVTEAWPDAMTKDAAKDVWFIDGANVVRLSTSVTAPPPSFAADVKPFMAAHCASCHKTGAGYAPIFDLENYGTAKSHSTLVLDRLQDTAAPMPPTSTEVLTASQYEVVVRWVEGGMLP</sequence>
<dbReference type="InterPro" id="IPR036909">
    <property type="entry name" value="Cyt_c-like_dom_sf"/>
</dbReference>
<dbReference type="PROSITE" id="PS51257">
    <property type="entry name" value="PROKAR_LIPOPROTEIN"/>
    <property type="match status" value="1"/>
</dbReference>
<gene>
    <name evidence="2" type="ORF">DI536_13380</name>
</gene>
<comment type="caution">
    <text evidence="2">The sequence shown here is derived from an EMBL/GenBank/DDBJ whole genome shotgun (WGS) entry which is preliminary data.</text>
</comment>
<evidence type="ECO:0000313" key="2">
    <source>
        <dbReference type="EMBL" id="PZR13273.1"/>
    </source>
</evidence>
<dbReference type="EMBL" id="QFQP01000010">
    <property type="protein sequence ID" value="PZR13273.1"/>
    <property type="molecule type" value="Genomic_DNA"/>
</dbReference>
<dbReference type="GO" id="GO:0020037">
    <property type="term" value="F:heme binding"/>
    <property type="evidence" value="ECO:0007669"/>
    <property type="project" value="InterPro"/>
</dbReference>
<name>A0A2W5TJ28_9BACT</name>
<evidence type="ECO:0000313" key="3">
    <source>
        <dbReference type="Proteomes" id="UP000249061"/>
    </source>
</evidence>
<dbReference type="Proteomes" id="UP000249061">
    <property type="component" value="Unassembled WGS sequence"/>
</dbReference>
<feature type="chain" id="PRO_5015872000" description="Cytochrome c domain-containing protein" evidence="1">
    <location>
        <begin position="17"/>
        <end position="404"/>
    </location>
</feature>
<dbReference type="SUPFAM" id="SSF46626">
    <property type="entry name" value="Cytochrome c"/>
    <property type="match status" value="1"/>
</dbReference>
<keyword evidence="1" id="KW-0732">Signal</keyword>
<protein>
    <recommendedName>
        <fullName evidence="4">Cytochrome c domain-containing protein</fullName>
    </recommendedName>
</protein>
<dbReference type="GO" id="GO:0009055">
    <property type="term" value="F:electron transfer activity"/>
    <property type="evidence" value="ECO:0007669"/>
    <property type="project" value="InterPro"/>
</dbReference>
<reference evidence="2 3" key="1">
    <citation type="submission" date="2017-08" db="EMBL/GenBank/DDBJ databases">
        <title>Infants hospitalized years apart are colonized by the same room-sourced microbial strains.</title>
        <authorList>
            <person name="Brooks B."/>
            <person name="Olm M.R."/>
            <person name="Firek B.A."/>
            <person name="Baker R."/>
            <person name="Thomas B.C."/>
            <person name="Morowitz M.J."/>
            <person name="Banfield J.F."/>
        </authorList>
    </citation>
    <scope>NUCLEOTIDE SEQUENCE [LARGE SCALE GENOMIC DNA]</scope>
    <source>
        <strain evidence="2">S2_003_000_R2_14</strain>
    </source>
</reference>
<feature type="signal peptide" evidence="1">
    <location>
        <begin position="1"/>
        <end position="16"/>
    </location>
</feature>
<proteinExistence type="predicted"/>
<dbReference type="AlphaFoldDB" id="A0A2W5TJ28"/>
<accession>A0A2W5TJ28</accession>